<dbReference type="AlphaFoldDB" id="A0A1X1EM90"/>
<sequence>MLSQLTLRFPKKLIEGLKSRASAEDTSVNALTEKLLDGALRTTSPDDAYFALQADPGGTLESLYRKVIRGETFGRQSLKTAELRWLFTRAHAACQTGSAFMSWPVMEALLNITFGALVHASENGIAVDTPYINRAFDLTGQNYREETERFMAAMPHNVDSGWAEFLLRPLSSGALNLAAFPDEVLSRICTPARLKLIFPLVIRAQNLDQNTMQGWAAATGLVTDDLSRTATVSDICLHLQVRGNRYPQLPGTAWQAPAFSLFVSAGRVSLALGWDVFSALVRYMQARAWLGATHEWNARDSLVSLYIPRGEGESVILGLDGTHIAMTLDEYLQLEAALLTVVATPDTAPVLAELRALYGDL</sequence>
<organism evidence="1 2">
    <name type="scientific">Pantoea cypripedii</name>
    <name type="common">Pectobacterium cypripedii</name>
    <name type="synonym">Erwinia cypripedii</name>
    <dbReference type="NCBI Taxonomy" id="55209"/>
    <lineage>
        <taxon>Bacteria</taxon>
        <taxon>Pseudomonadati</taxon>
        <taxon>Pseudomonadota</taxon>
        <taxon>Gammaproteobacteria</taxon>
        <taxon>Enterobacterales</taxon>
        <taxon>Erwiniaceae</taxon>
        <taxon>Pantoea</taxon>
    </lineage>
</organism>
<dbReference type="OrthoDB" id="6538417at2"/>
<dbReference type="SUPFAM" id="SSF47598">
    <property type="entry name" value="Ribbon-helix-helix"/>
    <property type="match status" value="1"/>
</dbReference>
<gene>
    <name evidence="1" type="ORF">HA50_26085</name>
</gene>
<accession>A0A1X1EM90</accession>
<dbReference type="EMBL" id="MLJI01000002">
    <property type="protein sequence ID" value="ORM90045.1"/>
    <property type="molecule type" value="Genomic_DNA"/>
</dbReference>
<reference evidence="1 2" key="1">
    <citation type="journal article" date="2017" name="Antonie Van Leeuwenhoek">
        <title>Phylogenomic resolution of the bacterial genus Pantoea and its relationship with Erwinia and Tatumella.</title>
        <authorList>
            <person name="Palmer M."/>
            <person name="Steenkamp E.T."/>
            <person name="Coetzee M.P."/>
            <person name="Chan W.Y."/>
            <person name="van Zyl E."/>
            <person name="De Maayer P."/>
            <person name="Coutinho T.A."/>
            <person name="Blom J."/>
            <person name="Smits T.H."/>
            <person name="Duffy B."/>
            <person name="Venter S.N."/>
        </authorList>
    </citation>
    <scope>NUCLEOTIDE SEQUENCE [LARGE SCALE GENOMIC DNA]</scope>
    <source>
        <strain evidence="1 2">LMG 2657</strain>
    </source>
</reference>
<proteinExistence type="predicted"/>
<comment type="caution">
    <text evidence="1">The sequence shown here is derived from an EMBL/GenBank/DDBJ whole genome shotgun (WGS) entry which is preliminary data.</text>
</comment>
<evidence type="ECO:0000313" key="2">
    <source>
        <dbReference type="Proteomes" id="UP000193749"/>
    </source>
</evidence>
<name>A0A1X1EM90_PANCY</name>
<dbReference type="InterPro" id="IPR010985">
    <property type="entry name" value="Ribbon_hlx_hlx"/>
</dbReference>
<protein>
    <submittedName>
        <fullName evidence="1">Uncharacterized protein</fullName>
    </submittedName>
</protein>
<keyword evidence="2" id="KW-1185">Reference proteome</keyword>
<dbReference type="RefSeq" id="WP_084879767.1">
    <property type="nucleotide sequence ID" value="NZ_JAGGMY010000003.1"/>
</dbReference>
<dbReference type="Proteomes" id="UP000193749">
    <property type="component" value="Unassembled WGS sequence"/>
</dbReference>
<evidence type="ECO:0000313" key="1">
    <source>
        <dbReference type="EMBL" id="ORM90045.1"/>
    </source>
</evidence>
<dbReference type="GO" id="GO:0006355">
    <property type="term" value="P:regulation of DNA-templated transcription"/>
    <property type="evidence" value="ECO:0007669"/>
    <property type="project" value="InterPro"/>
</dbReference>